<dbReference type="SUPFAM" id="SSF50129">
    <property type="entry name" value="GroES-like"/>
    <property type="match status" value="1"/>
</dbReference>
<reference evidence="2 3" key="1">
    <citation type="submission" date="2019-03" db="EMBL/GenBank/DDBJ databases">
        <title>Genomic Encyclopedia of Type Strains, Phase III (KMG-III): the genomes of soil and plant-associated and newly described type strains.</title>
        <authorList>
            <person name="Whitman W."/>
        </authorList>
    </citation>
    <scope>NUCLEOTIDE SEQUENCE [LARGE SCALE GENOMIC DNA]</scope>
    <source>
        <strain evidence="2 3">CGMCC 1.7002</strain>
    </source>
</reference>
<sequence>MKNQTMKTVYYERFGGPEVLQLRDMPIPTPKEDEVRIRVEAVHMSNGDAIARTGKSPWPLMRLPAKLLMGIFKPRNRILGGEFAGVVESVGNKVSKYKPGDRVFGFTDMRFGAMAEFVCLPENAPFMHCPENVSFDDAAAIGGSNAQTAYYFVQQANIKPGDKVLINGASGGIGRVAVQLAKHLGAHVTGTCSAQNKELVLALGADEAIDYRASDFTQQGKKYDVIFDCAGFLPFSKVAPVLTEKGKHLLVMFYISHLLKQRQTKGKGGKEQLCVLAPSSPESLSAIADLLANGALKPVVSHTFSMDQAIEAAKLYDTNQQQGCIIIHPQTWTK</sequence>
<evidence type="ECO:0000313" key="3">
    <source>
        <dbReference type="Proteomes" id="UP000295391"/>
    </source>
</evidence>
<dbReference type="RefSeq" id="WP_133572003.1">
    <property type="nucleotide sequence ID" value="NZ_SNYR01000001.1"/>
</dbReference>
<accession>A0A4R6VXR9</accession>
<dbReference type="SUPFAM" id="SSF51735">
    <property type="entry name" value="NAD(P)-binding Rossmann-fold domains"/>
    <property type="match status" value="1"/>
</dbReference>
<dbReference type="SMART" id="SM00829">
    <property type="entry name" value="PKS_ER"/>
    <property type="match status" value="1"/>
</dbReference>
<dbReference type="Gene3D" id="3.90.180.10">
    <property type="entry name" value="Medium-chain alcohol dehydrogenases, catalytic domain"/>
    <property type="match status" value="1"/>
</dbReference>
<name>A0A4R6VXR9_9HYPH</name>
<organism evidence="2 3">
    <name type="scientific">Maritalea mobilis</name>
    <dbReference type="NCBI Taxonomy" id="483324"/>
    <lineage>
        <taxon>Bacteria</taxon>
        <taxon>Pseudomonadati</taxon>
        <taxon>Pseudomonadota</taxon>
        <taxon>Alphaproteobacteria</taxon>
        <taxon>Hyphomicrobiales</taxon>
        <taxon>Devosiaceae</taxon>
        <taxon>Maritalea</taxon>
    </lineage>
</organism>
<dbReference type="Gene3D" id="3.40.50.720">
    <property type="entry name" value="NAD(P)-binding Rossmann-like Domain"/>
    <property type="match status" value="1"/>
</dbReference>
<dbReference type="InterPro" id="IPR013154">
    <property type="entry name" value="ADH-like_N"/>
</dbReference>
<dbReference type="PANTHER" id="PTHR44013:SF1">
    <property type="entry name" value="ZINC-TYPE ALCOHOL DEHYDROGENASE-LIKE PROTEIN C16A3.02C"/>
    <property type="match status" value="1"/>
</dbReference>
<comment type="caution">
    <text evidence="2">The sequence shown here is derived from an EMBL/GenBank/DDBJ whole genome shotgun (WGS) entry which is preliminary data.</text>
</comment>
<dbReference type="InterPro" id="IPR002364">
    <property type="entry name" value="Quin_OxRdtase/zeta-crystal_CS"/>
</dbReference>
<dbReference type="InterPro" id="IPR036291">
    <property type="entry name" value="NAD(P)-bd_dom_sf"/>
</dbReference>
<dbReference type="Proteomes" id="UP000295391">
    <property type="component" value="Unassembled WGS sequence"/>
</dbReference>
<dbReference type="PROSITE" id="PS01162">
    <property type="entry name" value="QOR_ZETA_CRYSTAL"/>
    <property type="match status" value="1"/>
</dbReference>
<dbReference type="GO" id="GO:0016491">
    <property type="term" value="F:oxidoreductase activity"/>
    <property type="evidence" value="ECO:0007669"/>
    <property type="project" value="InterPro"/>
</dbReference>
<evidence type="ECO:0000313" key="2">
    <source>
        <dbReference type="EMBL" id="TDQ67380.1"/>
    </source>
</evidence>
<keyword evidence="3" id="KW-1185">Reference proteome</keyword>
<dbReference type="EMBL" id="SNYR01000001">
    <property type="protein sequence ID" value="TDQ67380.1"/>
    <property type="molecule type" value="Genomic_DNA"/>
</dbReference>
<dbReference type="Pfam" id="PF13602">
    <property type="entry name" value="ADH_zinc_N_2"/>
    <property type="match status" value="1"/>
</dbReference>
<dbReference type="CDD" id="cd08267">
    <property type="entry name" value="MDR1"/>
    <property type="match status" value="1"/>
</dbReference>
<dbReference type="InterPro" id="IPR011032">
    <property type="entry name" value="GroES-like_sf"/>
</dbReference>
<feature type="domain" description="Enoyl reductase (ER)" evidence="1">
    <location>
        <begin position="15"/>
        <end position="327"/>
    </location>
</feature>
<gene>
    <name evidence="2" type="ORF">ATL17_1393</name>
</gene>
<evidence type="ECO:0000259" key="1">
    <source>
        <dbReference type="SMART" id="SM00829"/>
    </source>
</evidence>
<proteinExistence type="predicted"/>
<dbReference type="OrthoDB" id="9792321at2"/>
<dbReference type="InterPro" id="IPR020843">
    <property type="entry name" value="ER"/>
</dbReference>
<dbReference type="GO" id="GO:0008270">
    <property type="term" value="F:zinc ion binding"/>
    <property type="evidence" value="ECO:0007669"/>
    <property type="project" value="InterPro"/>
</dbReference>
<dbReference type="AlphaFoldDB" id="A0A4R6VXR9"/>
<dbReference type="Pfam" id="PF08240">
    <property type="entry name" value="ADH_N"/>
    <property type="match status" value="1"/>
</dbReference>
<protein>
    <submittedName>
        <fullName evidence="2">NADPH:quinone reductase-like Zn-dependent oxidoreductase</fullName>
    </submittedName>
</protein>
<dbReference type="PANTHER" id="PTHR44013">
    <property type="entry name" value="ZINC-TYPE ALCOHOL DEHYDROGENASE-LIKE PROTEIN C16A3.02C"/>
    <property type="match status" value="1"/>
</dbReference>
<dbReference type="InterPro" id="IPR052733">
    <property type="entry name" value="Chloroplast_QOR"/>
</dbReference>